<proteinExistence type="inferred from homology"/>
<organism evidence="3 4">
    <name type="scientific">Corynebacterium aquatimens</name>
    <dbReference type="NCBI Taxonomy" id="1190508"/>
    <lineage>
        <taxon>Bacteria</taxon>
        <taxon>Bacillati</taxon>
        <taxon>Actinomycetota</taxon>
        <taxon>Actinomycetes</taxon>
        <taxon>Mycobacteriales</taxon>
        <taxon>Corynebacteriaceae</taxon>
        <taxon>Corynebacterium</taxon>
    </lineage>
</organism>
<dbReference type="Gene3D" id="6.10.10.120">
    <property type="entry name" value="Antitoxin ParD1-like"/>
    <property type="match status" value="1"/>
</dbReference>
<evidence type="ECO:0000313" key="4">
    <source>
        <dbReference type="Proteomes" id="UP000658613"/>
    </source>
</evidence>
<dbReference type="AlphaFoldDB" id="A0A931E017"/>
<comment type="caution">
    <text evidence="3">The sequence shown here is derived from an EMBL/GenBank/DDBJ whole genome shotgun (WGS) entry which is preliminary data.</text>
</comment>
<keyword evidence="4" id="KW-1185">Reference proteome</keyword>
<protein>
    <submittedName>
        <fullName evidence="3">Antitoxin ParD1/3/4</fullName>
    </submittedName>
</protein>
<name>A0A931E017_9CORY</name>
<comment type="similarity">
    <text evidence="1">Belongs to the ParD antitoxin family.</text>
</comment>
<dbReference type="NCBIfam" id="TIGR02606">
    <property type="entry name" value="antidote_CC2985"/>
    <property type="match status" value="1"/>
</dbReference>
<evidence type="ECO:0000313" key="3">
    <source>
        <dbReference type="EMBL" id="MBG6121808.1"/>
    </source>
</evidence>
<dbReference type="GO" id="GO:0006355">
    <property type="term" value="P:regulation of DNA-templated transcription"/>
    <property type="evidence" value="ECO:0007669"/>
    <property type="project" value="InterPro"/>
</dbReference>
<dbReference type="Pfam" id="PF03693">
    <property type="entry name" value="ParD_antitoxin"/>
    <property type="match status" value="1"/>
</dbReference>
<dbReference type="SUPFAM" id="SSF47598">
    <property type="entry name" value="Ribbon-helix-helix"/>
    <property type="match status" value="1"/>
</dbReference>
<reference evidence="3" key="1">
    <citation type="submission" date="2020-11" db="EMBL/GenBank/DDBJ databases">
        <title>Sequencing the genomes of 1000 actinobacteria strains.</title>
        <authorList>
            <person name="Klenk H.-P."/>
        </authorList>
    </citation>
    <scope>NUCLEOTIDE SEQUENCE</scope>
    <source>
        <strain evidence="3">DSM 45632</strain>
    </source>
</reference>
<dbReference type="EMBL" id="JADOUE010000001">
    <property type="protein sequence ID" value="MBG6121808.1"/>
    <property type="molecule type" value="Genomic_DNA"/>
</dbReference>
<keyword evidence="2" id="KW-1277">Toxin-antitoxin system</keyword>
<dbReference type="InterPro" id="IPR038296">
    <property type="entry name" value="ParD_sf"/>
</dbReference>
<gene>
    <name evidence="3" type="ORF">IW254_000777</name>
</gene>
<evidence type="ECO:0000256" key="2">
    <source>
        <dbReference type="ARBA" id="ARBA00022649"/>
    </source>
</evidence>
<dbReference type="PANTHER" id="PTHR36582:SF2">
    <property type="entry name" value="ANTITOXIN PARD"/>
    <property type="match status" value="1"/>
</dbReference>
<accession>A0A931E017</accession>
<dbReference type="InterPro" id="IPR022789">
    <property type="entry name" value="ParD"/>
</dbReference>
<dbReference type="Proteomes" id="UP000658613">
    <property type="component" value="Unassembled WGS sequence"/>
</dbReference>
<dbReference type="RefSeq" id="WP_196824298.1">
    <property type="nucleotide sequence ID" value="NZ_CP046980.1"/>
</dbReference>
<sequence length="80" mass="8991">MAKNTSVVLGDHFDGFIADQVESGRYATASEVMRAGLRMLEDREKKLENLRRAVQEGVDSGPAEPFDIEEFLESKMESRV</sequence>
<evidence type="ECO:0000256" key="1">
    <source>
        <dbReference type="ARBA" id="ARBA00008580"/>
    </source>
</evidence>
<dbReference type="PANTHER" id="PTHR36582">
    <property type="entry name" value="ANTITOXIN PARD"/>
    <property type="match status" value="1"/>
</dbReference>
<dbReference type="InterPro" id="IPR010985">
    <property type="entry name" value="Ribbon_hlx_hlx"/>
</dbReference>